<keyword evidence="4" id="KW-0496">Mitochondrion</keyword>
<evidence type="ECO:0000256" key="4">
    <source>
        <dbReference type="ARBA" id="ARBA00023128"/>
    </source>
</evidence>
<evidence type="ECO:0000256" key="2">
    <source>
        <dbReference type="ARBA" id="ARBA00009116"/>
    </source>
</evidence>
<evidence type="ECO:0000313" key="5">
    <source>
        <dbReference type="EMBL" id="KAJ8779578.1"/>
    </source>
</evidence>
<comment type="subcellular location">
    <subcellularLocation>
        <location evidence="1">Mitochondrion</location>
    </subcellularLocation>
</comment>
<proteinExistence type="inferred from homology"/>
<sequence>MEWARGPRAEADAPGEEEAEAVMAAVVAAAGGAGPAVLQVAGIYRGLCAVRSRALGLGLVSPAQLRVFPVRPGSGRPAGGAEGSGVGNEIEANPFYDRYRDKIQQLRSPGQAGATPYQVRPLVQLFIEEELAFSRREEDLSRSDPTAFESRLEKCSEFRKQPVGHSKQGDFIKCVEQKTDTLGKQRMSRGFTKDKTLSSIFNIEMVKDKTAEEIKQIWQQYFAAKDTVYAVIPKEKFDLIWNRAQSCPTFLCALPRREGYEFFVGQWTGTELHFTALINIQTRGEAAASQLILYHYPELKEEKGIVLMTAEMDSTFLNVAEAQCIANQVQLFYATDRRETYGLVETFNFRPNEFKYMSVIAELEQSGLGAELKCSQNQDKT</sequence>
<dbReference type="AlphaFoldDB" id="A0AB34GJY3"/>
<organism evidence="5 6">
    <name type="scientific">Eschrichtius robustus</name>
    <name type="common">California gray whale</name>
    <name type="synonym">Eschrichtius gibbosus</name>
    <dbReference type="NCBI Taxonomy" id="9764"/>
    <lineage>
        <taxon>Eukaryota</taxon>
        <taxon>Metazoa</taxon>
        <taxon>Chordata</taxon>
        <taxon>Craniata</taxon>
        <taxon>Vertebrata</taxon>
        <taxon>Euteleostomi</taxon>
        <taxon>Mammalia</taxon>
        <taxon>Eutheria</taxon>
        <taxon>Laurasiatheria</taxon>
        <taxon>Artiodactyla</taxon>
        <taxon>Whippomorpha</taxon>
        <taxon>Cetacea</taxon>
        <taxon>Mysticeti</taxon>
        <taxon>Eschrichtiidae</taxon>
        <taxon>Eschrichtius</taxon>
    </lineage>
</organism>
<keyword evidence="3" id="KW-0809">Transit peptide</keyword>
<keyword evidence="6" id="KW-1185">Reference proteome</keyword>
<dbReference type="GO" id="GO:0033615">
    <property type="term" value="P:mitochondrial proton-transporting ATP synthase complex assembly"/>
    <property type="evidence" value="ECO:0007669"/>
    <property type="project" value="TreeGrafter"/>
</dbReference>
<evidence type="ECO:0000256" key="3">
    <source>
        <dbReference type="ARBA" id="ARBA00022946"/>
    </source>
</evidence>
<comment type="caution">
    <text evidence="5">The sequence shown here is derived from an EMBL/GenBank/DDBJ whole genome shotgun (WGS) entry which is preliminary data.</text>
</comment>
<comment type="similarity">
    <text evidence="2">Belongs to the ATP11 family.</text>
</comment>
<protein>
    <recommendedName>
        <fullName evidence="7">ATP synthase mitochondrial F1 complex assembly factor 1</fullName>
    </recommendedName>
</protein>
<evidence type="ECO:0008006" key="7">
    <source>
        <dbReference type="Google" id="ProtNLM"/>
    </source>
</evidence>
<dbReference type="PANTHER" id="PTHR13126">
    <property type="entry name" value="CHAPERONE ATP11"/>
    <property type="match status" value="1"/>
</dbReference>
<dbReference type="Proteomes" id="UP001159641">
    <property type="component" value="Unassembled WGS sequence"/>
</dbReference>
<dbReference type="InterPro" id="IPR010591">
    <property type="entry name" value="ATP11"/>
</dbReference>
<dbReference type="Pfam" id="PF06644">
    <property type="entry name" value="ATP11"/>
    <property type="match status" value="1"/>
</dbReference>
<evidence type="ECO:0000256" key="1">
    <source>
        <dbReference type="ARBA" id="ARBA00004173"/>
    </source>
</evidence>
<dbReference type="EMBL" id="JAIQCJ010002214">
    <property type="protein sequence ID" value="KAJ8779578.1"/>
    <property type="molecule type" value="Genomic_DNA"/>
</dbReference>
<name>A0AB34GJY3_ESCRO</name>
<accession>A0AB34GJY3</accession>
<dbReference type="GO" id="GO:0005739">
    <property type="term" value="C:mitochondrion"/>
    <property type="evidence" value="ECO:0007669"/>
    <property type="project" value="UniProtKB-SubCell"/>
</dbReference>
<evidence type="ECO:0000313" key="6">
    <source>
        <dbReference type="Proteomes" id="UP001159641"/>
    </source>
</evidence>
<gene>
    <name evidence="5" type="ORF">J1605_012462</name>
</gene>
<reference evidence="5 6" key="1">
    <citation type="submission" date="2022-11" db="EMBL/GenBank/DDBJ databases">
        <title>Whole genome sequence of Eschrichtius robustus ER-17-0199.</title>
        <authorList>
            <person name="Bruniche-Olsen A."/>
            <person name="Black A.N."/>
            <person name="Fields C.J."/>
            <person name="Walden K."/>
            <person name="Dewoody J.A."/>
        </authorList>
    </citation>
    <scope>NUCLEOTIDE SEQUENCE [LARGE SCALE GENOMIC DNA]</scope>
    <source>
        <strain evidence="5">ER-17-0199</strain>
        <tissue evidence="5">Blubber</tissue>
    </source>
</reference>
<dbReference type="PANTHER" id="PTHR13126:SF0">
    <property type="entry name" value="ATP SYNTHASE MITOCHONDRIAL F1 COMPLEX ASSEMBLY FACTOR 1"/>
    <property type="match status" value="1"/>
</dbReference>